<dbReference type="GeneID" id="116189405"/>
<evidence type="ECO:0000256" key="1">
    <source>
        <dbReference type="SAM" id="MobiDB-lite"/>
    </source>
</evidence>
<dbReference type="Pfam" id="PF05097">
    <property type="entry name" value="DUF688"/>
    <property type="match status" value="1"/>
</dbReference>
<dbReference type="Proteomes" id="UP000197138">
    <property type="component" value="Unassembled WGS sequence"/>
</dbReference>
<reference evidence="5" key="4">
    <citation type="submission" date="2025-04" db="UniProtKB">
        <authorList>
            <consortium name="RefSeq"/>
        </authorList>
    </citation>
    <scope>IDENTIFICATION</scope>
    <source>
        <tissue evidence="5">Leaf</tissue>
    </source>
</reference>
<dbReference type="RefSeq" id="XP_031374922.1">
    <property type="nucleotide sequence ID" value="XM_031519062.1"/>
</dbReference>
<dbReference type="AlphaFoldDB" id="A0A218XZZ7"/>
<feature type="region of interest" description="Disordered" evidence="1">
    <location>
        <begin position="62"/>
        <end position="113"/>
    </location>
</feature>
<dbReference type="PANTHER" id="PTHR35466">
    <property type="entry name" value="SERINE/ARGININE REPETITIVE MATRIX PROTEIN 1"/>
    <property type="match status" value="1"/>
</dbReference>
<gene>
    <name evidence="5" type="primary">LOC116189405</name>
    <name evidence="2" type="ORF">CDL15_Pgr006442</name>
</gene>
<reference evidence="3" key="1">
    <citation type="journal article" date="2017" name="Plant J.">
        <title>The pomegranate (Punica granatum L.) genome and the genomics of punicalagin biosynthesis.</title>
        <authorList>
            <person name="Qin G."/>
            <person name="Xu C."/>
            <person name="Ming R."/>
            <person name="Tang H."/>
            <person name="Guyot R."/>
            <person name="Kramer E.M."/>
            <person name="Hu Y."/>
            <person name="Yi X."/>
            <person name="Qi Y."/>
            <person name="Xu X."/>
            <person name="Gao Z."/>
            <person name="Pan H."/>
            <person name="Jian J."/>
            <person name="Tian Y."/>
            <person name="Yue Z."/>
            <person name="Xu Y."/>
        </authorList>
    </citation>
    <scope>NUCLEOTIDE SEQUENCE [LARGE SCALE GENOMIC DNA]</scope>
    <source>
        <strain evidence="3">cv. Dabenzi</strain>
    </source>
</reference>
<evidence type="ECO:0000313" key="5">
    <source>
        <dbReference type="RefSeq" id="XP_031374922.1"/>
    </source>
</evidence>
<dbReference type="EMBL" id="MTKT01000553">
    <property type="protein sequence ID" value="OWM90121.1"/>
    <property type="molecule type" value="Genomic_DNA"/>
</dbReference>
<feature type="region of interest" description="Disordered" evidence="1">
    <location>
        <begin position="146"/>
        <end position="198"/>
    </location>
</feature>
<sequence>MVAVPWIRDRTSSEKDHLLESIELESNKKMTVDESFKKPGSVPFKWEIRPGVPKIRTEVHPHVHHNKHQQQRGQEAVGKESLSPPGKLKPPPSGFQFFPQEETRNRSFRSASRARSERWRVDLPVLARSSCVSSGCFPASPILRRKESSRTAHRPRPMPEPEYLSDLDTPARLSASSRKSVSPFHDSTSSSSYFSLSSPRLSISSYGFYRSSPQPAGDPDWAGFGLF</sequence>
<organism evidence="2 3">
    <name type="scientific">Punica granatum</name>
    <name type="common">Pomegranate</name>
    <dbReference type="NCBI Taxonomy" id="22663"/>
    <lineage>
        <taxon>Eukaryota</taxon>
        <taxon>Viridiplantae</taxon>
        <taxon>Streptophyta</taxon>
        <taxon>Embryophyta</taxon>
        <taxon>Tracheophyta</taxon>
        <taxon>Spermatophyta</taxon>
        <taxon>Magnoliopsida</taxon>
        <taxon>eudicotyledons</taxon>
        <taxon>Gunneridae</taxon>
        <taxon>Pentapetalae</taxon>
        <taxon>rosids</taxon>
        <taxon>malvids</taxon>
        <taxon>Myrtales</taxon>
        <taxon>Lythraceae</taxon>
        <taxon>Punica</taxon>
    </lineage>
</organism>
<feature type="compositionally biased region" description="Low complexity" evidence="1">
    <location>
        <begin position="180"/>
        <end position="198"/>
    </location>
</feature>
<dbReference type="OrthoDB" id="1110378at2759"/>
<evidence type="ECO:0000313" key="4">
    <source>
        <dbReference type="Proteomes" id="UP000515151"/>
    </source>
</evidence>
<protein>
    <submittedName>
        <fullName evidence="5">Uncharacterized protein LOC116189405</fullName>
    </submittedName>
</protein>
<name>A0A218XZZ7_PUNGR</name>
<reference evidence="4" key="3">
    <citation type="journal article" date="2020" name="Plant Biotechnol. J.">
        <title>The pomegranate (Punica granatum L.) draft genome dissects genetic divergence between soft- and hard-seeded cultivars.</title>
        <authorList>
            <person name="Luo X."/>
            <person name="Li H."/>
            <person name="Wu Z."/>
            <person name="Yao W."/>
            <person name="Zhao P."/>
            <person name="Cao D."/>
            <person name="Yu H."/>
            <person name="Li K."/>
            <person name="Poudel K."/>
            <person name="Zhao D."/>
            <person name="Zhang F."/>
            <person name="Xia X."/>
            <person name="Chen L."/>
            <person name="Wang Q."/>
            <person name="Jing D."/>
            <person name="Cao S."/>
        </authorList>
    </citation>
    <scope>NUCLEOTIDE SEQUENCE [LARGE SCALE GENOMIC DNA]</scope>
</reference>
<dbReference type="PANTHER" id="PTHR35466:SF4">
    <property type="entry name" value="EXPRESSED PROTEIN"/>
    <property type="match status" value="1"/>
</dbReference>
<accession>A0A218XZZ7</accession>
<dbReference type="InterPro" id="IPR007789">
    <property type="entry name" value="DUF688"/>
</dbReference>
<evidence type="ECO:0000313" key="3">
    <source>
        <dbReference type="Proteomes" id="UP000197138"/>
    </source>
</evidence>
<proteinExistence type="predicted"/>
<evidence type="ECO:0000313" key="2">
    <source>
        <dbReference type="EMBL" id="OWM90121.1"/>
    </source>
</evidence>
<dbReference type="Proteomes" id="UP000515151">
    <property type="component" value="Chromosome 8"/>
</dbReference>
<keyword evidence="4" id="KW-1185">Reference proteome</keyword>
<reference evidence="2" key="2">
    <citation type="submission" date="2017-06" db="EMBL/GenBank/DDBJ databases">
        <title>The pomegranate genome and the genomics of punicalagin biosynthesis.</title>
        <authorList>
            <person name="Xu C."/>
        </authorList>
    </citation>
    <scope>NUCLEOTIDE SEQUENCE [LARGE SCALE GENOMIC DNA]</scope>
    <source>
        <tissue evidence="2">Fresh leaf</tissue>
    </source>
</reference>